<dbReference type="EMBL" id="VEVO01000007">
    <property type="protein sequence ID" value="KAF0040101.1"/>
    <property type="molecule type" value="Genomic_DNA"/>
</dbReference>
<accession>A0A6A4TAZ7</accession>
<gene>
    <name evidence="1" type="ORF">F2P81_008336</name>
</gene>
<evidence type="ECO:0000313" key="2">
    <source>
        <dbReference type="Proteomes" id="UP000438429"/>
    </source>
</evidence>
<dbReference type="AlphaFoldDB" id="A0A6A4TAZ7"/>
<protein>
    <submittedName>
        <fullName evidence="1">Uncharacterized protein</fullName>
    </submittedName>
</protein>
<dbReference type="Proteomes" id="UP000438429">
    <property type="component" value="Unassembled WGS sequence"/>
</dbReference>
<organism evidence="1 2">
    <name type="scientific">Scophthalmus maximus</name>
    <name type="common">Turbot</name>
    <name type="synonym">Psetta maxima</name>
    <dbReference type="NCBI Taxonomy" id="52904"/>
    <lineage>
        <taxon>Eukaryota</taxon>
        <taxon>Metazoa</taxon>
        <taxon>Chordata</taxon>
        <taxon>Craniata</taxon>
        <taxon>Vertebrata</taxon>
        <taxon>Euteleostomi</taxon>
        <taxon>Actinopterygii</taxon>
        <taxon>Neopterygii</taxon>
        <taxon>Teleostei</taxon>
        <taxon>Neoteleostei</taxon>
        <taxon>Acanthomorphata</taxon>
        <taxon>Carangaria</taxon>
        <taxon>Pleuronectiformes</taxon>
        <taxon>Pleuronectoidei</taxon>
        <taxon>Scophthalmidae</taxon>
        <taxon>Scophthalmus</taxon>
    </lineage>
</organism>
<reference evidence="1 2" key="1">
    <citation type="submission" date="2019-06" db="EMBL/GenBank/DDBJ databases">
        <title>Draft genomes of female and male turbot (Scophthalmus maximus).</title>
        <authorList>
            <person name="Xu H."/>
            <person name="Xu X.-W."/>
            <person name="Shao C."/>
            <person name="Chen S."/>
        </authorList>
    </citation>
    <scope>NUCLEOTIDE SEQUENCE [LARGE SCALE GENOMIC DNA]</scope>
    <source>
        <strain evidence="1">Ysfricsl-2016a</strain>
        <tissue evidence="1">Blood</tissue>
    </source>
</reference>
<proteinExistence type="predicted"/>
<evidence type="ECO:0000313" key="1">
    <source>
        <dbReference type="EMBL" id="KAF0040101.1"/>
    </source>
</evidence>
<sequence length="96" mass="10788">MTTQTAIAAVHARPASGLQPPLFPPTVRLHETCRGQSLLAAVEKKTKKKKKKKKRQLLFGINPDKYFDLQISNYFNDLSFSANVTNANAKTRNLFI</sequence>
<name>A0A6A4TAZ7_SCOMX</name>
<comment type="caution">
    <text evidence="1">The sequence shown here is derived from an EMBL/GenBank/DDBJ whole genome shotgun (WGS) entry which is preliminary data.</text>
</comment>